<dbReference type="InterPro" id="IPR006015">
    <property type="entry name" value="Universal_stress_UspA"/>
</dbReference>
<dbReference type="CDD" id="cd00293">
    <property type="entry name" value="USP-like"/>
    <property type="match status" value="1"/>
</dbReference>
<dbReference type="PANTHER" id="PTHR46268:SF6">
    <property type="entry name" value="UNIVERSAL STRESS PROTEIN UP12"/>
    <property type="match status" value="1"/>
</dbReference>
<comment type="similarity">
    <text evidence="1">Belongs to the universal stress protein A family.</text>
</comment>
<evidence type="ECO:0000259" key="2">
    <source>
        <dbReference type="Pfam" id="PF00582"/>
    </source>
</evidence>
<evidence type="ECO:0000313" key="4">
    <source>
        <dbReference type="Proteomes" id="UP000070433"/>
    </source>
</evidence>
<evidence type="ECO:0000256" key="1">
    <source>
        <dbReference type="ARBA" id="ARBA00008791"/>
    </source>
</evidence>
<dbReference type="Proteomes" id="UP000070433">
    <property type="component" value="Chromosome"/>
</dbReference>
<feature type="domain" description="UspA" evidence="2">
    <location>
        <begin position="1"/>
        <end position="132"/>
    </location>
</feature>
<dbReference type="InterPro" id="IPR014729">
    <property type="entry name" value="Rossmann-like_a/b/a_fold"/>
</dbReference>
<dbReference type="SUPFAM" id="SSF52402">
    <property type="entry name" value="Adenine nucleotide alpha hydrolases-like"/>
    <property type="match status" value="1"/>
</dbReference>
<evidence type="ECO:0000313" key="3">
    <source>
        <dbReference type="EMBL" id="AMO22698.1"/>
    </source>
</evidence>
<accession>A0A127JRS6</accession>
<name>A0A127JRS6_9BURK</name>
<dbReference type="PANTHER" id="PTHR46268">
    <property type="entry name" value="STRESS RESPONSE PROTEIN NHAX"/>
    <property type="match status" value="1"/>
</dbReference>
<dbReference type="AlphaFoldDB" id="A0A127JRS6"/>
<sequence>MLRQVLLAYDGSPSSEDALNLACDLTRGLGATLQVLTVIDQSAYANGVELEAERRSALQRLRRLEPMALRAGFSLQLEVLIGDPAKEILAQVSRLPADILVLGRSRPSTIDRLATSSVVELVLPEAACAVLLPKTAGP</sequence>
<dbReference type="PRINTS" id="PR01438">
    <property type="entry name" value="UNVRSLSTRESS"/>
</dbReference>
<protein>
    <recommendedName>
        <fullName evidence="2">UspA domain-containing protein</fullName>
    </recommendedName>
</protein>
<organism evidence="3 4">
    <name type="scientific">Ramlibacter tataouinensis</name>
    <dbReference type="NCBI Taxonomy" id="94132"/>
    <lineage>
        <taxon>Bacteria</taxon>
        <taxon>Pseudomonadati</taxon>
        <taxon>Pseudomonadota</taxon>
        <taxon>Betaproteobacteria</taxon>
        <taxon>Burkholderiales</taxon>
        <taxon>Comamonadaceae</taxon>
        <taxon>Ramlibacter</taxon>
    </lineage>
</organism>
<dbReference type="RefSeq" id="WP_061497562.1">
    <property type="nucleotide sequence ID" value="NZ_CP010951.1"/>
</dbReference>
<reference evidence="3 4" key="1">
    <citation type="journal article" date="2014" name="Int. J. Syst. Evol. Microbiol.">
        <title>Ramlibacter solisilvae sp. nov., isolated from forest soil, and emended description of the genus Ramlibacter.</title>
        <authorList>
            <person name="Lee H.J."/>
            <person name="Lee S.H."/>
            <person name="Lee S.S."/>
            <person name="Lee J.S."/>
            <person name="Kim Y."/>
            <person name="Kim S.C."/>
            <person name="Jeon C.O."/>
        </authorList>
    </citation>
    <scope>NUCLEOTIDE SEQUENCE [LARGE SCALE GENOMIC DNA]</scope>
    <source>
        <strain evidence="3 4">5-10</strain>
    </source>
</reference>
<dbReference type="Gene3D" id="3.40.50.620">
    <property type="entry name" value="HUPs"/>
    <property type="match status" value="1"/>
</dbReference>
<dbReference type="EMBL" id="CP010951">
    <property type="protein sequence ID" value="AMO22698.1"/>
    <property type="molecule type" value="Genomic_DNA"/>
</dbReference>
<proteinExistence type="inferred from homology"/>
<dbReference type="Pfam" id="PF00582">
    <property type="entry name" value="Usp"/>
    <property type="match status" value="1"/>
</dbReference>
<keyword evidence="4" id="KW-1185">Reference proteome</keyword>
<dbReference type="InterPro" id="IPR006016">
    <property type="entry name" value="UspA"/>
</dbReference>
<gene>
    <name evidence="3" type="ORF">UC35_07170</name>
</gene>
<dbReference type="OrthoDB" id="5295044at2"/>